<dbReference type="EC" id="4.6.1.17" evidence="3"/>
<dbReference type="GO" id="GO:0061799">
    <property type="term" value="F:cyclic pyranopterin monophosphate synthase activity"/>
    <property type="evidence" value="ECO:0007669"/>
    <property type="project" value="UniProtKB-EC"/>
</dbReference>
<feature type="domain" description="Molybdopterin cofactor biosynthesis C (MoaC)" evidence="7">
    <location>
        <begin position="286"/>
        <end position="341"/>
    </location>
</feature>
<gene>
    <name evidence="8" type="ORF">HAZT_HAZT008089</name>
</gene>
<comment type="catalytic activity">
    <reaction evidence="1">
        <text>(8S)-3',8-cyclo-7,8-dihydroguanosine 5'-triphosphate = cyclic pyranopterin phosphate + diphosphate</text>
        <dbReference type="Rhea" id="RHEA:49580"/>
        <dbReference type="ChEBI" id="CHEBI:33019"/>
        <dbReference type="ChEBI" id="CHEBI:59648"/>
        <dbReference type="ChEBI" id="CHEBI:131766"/>
        <dbReference type="EC" id="4.6.1.17"/>
    </reaction>
</comment>
<dbReference type="PANTHER" id="PTHR22960:SF0">
    <property type="entry name" value="MOLYBDENUM COFACTOR BIOSYNTHESIS PROTEIN 1"/>
    <property type="match status" value="1"/>
</dbReference>
<dbReference type="UniPathway" id="UPA00344"/>
<dbReference type="SUPFAM" id="SSF55040">
    <property type="entry name" value="Molybdenum cofactor biosynthesis protein C, MoaC"/>
    <property type="match status" value="2"/>
</dbReference>
<dbReference type="GO" id="GO:0061798">
    <property type="term" value="F:GTP 3',8'-cyclase activity"/>
    <property type="evidence" value="ECO:0007669"/>
    <property type="project" value="TreeGrafter"/>
</dbReference>
<comment type="pathway">
    <text evidence="2">Cofactor biosynthesis; molybdopterin biosynthesis.</text>
</comment>
<dbReference type="InterPro" id="IPR036522">
    <property type="entry name" value="MoaC_sf"/>
</dbReference>
<feature type="compositionally biased region" description="Polar residues" evidence="6">
    <location>
        <begin position="256"/>
        <end position="265"/>
    </location>
</feature>
<reference evidence="8" key="3">
    <citation type="submission" date="2019-06" db="EMBL/GenBank/DDBJ databases">
        <authorList>
            <person name="Poynton C."/>
            <person name="Hasenbein S."/>
            <person name="Benoit J.B."/>
            <person name="Sepulveda M.S."/>
            <person name="Poelchau M.F."/>
            <person name="Murali S.C."/>
            <person name="Chen S."/>
            <person name="Glastad K.M."/>
            <person name="Werren J.H."/>
            <person name="Vineis J.H."/>
            <person name="Bowen J.L."/>
            <person name="Friedrich M."/>
            <person name="Jones J."/>
            <person name="Robertson H.M."/>
            <person name="Feyereisen R."/>
            <person name="Mechler-Hickson A."/>
            <person name="Mathers N."/>
            <person name="Lee C.E."/>
            <person name="Colbourne J.K."/>
            <person name="Biales A."/>
            <person name="Johnston J.S."/>
            <person name="Wellborn G.A."/>
            <person name="Rosendale A.J."/>
            <person name="Cridge A.G."/>
            <person name="Munoz-Torres M.C."/>
            <person name="Bain P.A."/>
            <person name="Manny A.R."/>
            <person name="Major K.M."/>
            <person name="Lambert F.N."/>
            <person name="Vulpe C.D."/>
            <person name="Tuck P."/>
            <person name="Blalock B.J."/>
            <person name="Lin Y.-Y."/>
            <person name="Smith M.E."/>
            <person name="Ochoa-Acuna H."/>
            <person name="Chen M.-J.M."/>
            <person name="Childers C.P."/>
            <person name="Qu J."/>
            <person name="Dugan S."/>
            <person name="Lee S.L."/>
            <person name="Chao H."/>
            <person name="Dinh H."/>
            <person name="Han Y."/>
            <person name="Doddapaneni H."/>
            <person name="Worley K.C."/>
            <person name="Muzny D.M."/>
            <person name="Gibbs R.A."/>
            <person name="Richards S."/>
        </authorList>
    </citation>
    <scope>NUCLEOTIDE SEQUENCE</scope>
    <source>
        <strain evidence="8">HAZT.00-mixed</strain>
        <tissue evidence="8">Whole organism</tissue>
    </source>
</reference>
<evidence type="ECO:0000259" key="7">
    <source>
        <dbReference type="Pfam" id="PF01967"/>
    </source>
</evidence>
<proteinExistence type="predicted"/>
<dbReference type="Proteomes" id="UP000711488">
    <property type="component" value="Unassembled WGS sequence"/>
</dbReference>
<protein>
    <recommendedName>
        <fullName evidence="3">cyclic pyranopterin monophosphate synthase</fullName>
        <ecNumber evidence="3">4.6.1.17</ecNumber>
    </recommendedName>
</protein>
<evidence type="ECO:0000256" key="5">
    <source>
        <dbReference type="ARBA" id="ARBA00023239"/>
    </source>
</evidence>
<dbReference type="InterPro" id="IPR002820">
    <property type="entry name" value="Mopterin_CF_biosynth-C_dom"/>
</dbReference>
<evidence type="ECO:0000256" key="1">
    <source>
        <dbReference type="ARBA" id="ARBA00001637"/>
    </source>
</evidence>
<reference evidence="8" key="1">
    <citation type="submission" date="2014-08" db="EMBL/GenBank/DDBJ databases">
        <authorList>
            <person name="Murali S."/>
            <person name="Richards S."/>
            <person name="Bandaranaike D."/>
            <person name="Bellair M."/>
            <person name="Blankenburg K."/>
            <person name="Chao H."/>
            <person name="Dinh H."/>
            <person name="Doddapaneni H."/>
            <person name="Dugan-Rocha S."/>
            <person name="Elkadiri S."/>
            <person name="Gnanaolivu R."/>
            <person name="Hughes D."/>
            <person name="Lee S."/>
            <person name="Li M."/>
            <person name="Ming W."/>
            <person name="Munidasa M."/>
            <person name="Muniz J."/>
            <person name="Nguyen L."/>
            <person name="Osuji N."/>
            <person name="Pu L.-L."/>
            <person name="Puazo M."/>
            <person name="Skinner E."/>
            <person name="Qu C."/>
            <person name="Quiroz J."/>
            <person name="Raj R."/>
            <person name="Weissenberger G."/>
            <person name="Xin Y."/>
            <person name="Zou X."/>
            <person name="Han Y."/>
            <person name="Worley K."/>
            <person name="Muzny D."/>
            <person name="Gibbs R."/>
        </authorList>
    </citation>
    <scope>NUCLEOTIDE SEQUENCE</scope>
    <source>
        <strain evidence="8">HAZT.00-mixed</strain>
        <tissue evidence="8">Whole organism</tissue>
    </source>
</reference>
<dbReference type="PANTHER" id="PTHR22960">
    <property type="entry name" value="MOLYBDOPTERIN COFACTOR SYNTHESIS PROTEIN A"/>
    <property type="match status" value="1"/>
</dbReference>
<dbReference type="Gene3D" id="3.30.70.640">
    <property type="entry name" value="Molybdopterin cofactor biosynthesis C (MoaC) domain"/>
    <property type="match status" value="1"/>
</dbReference>
<evidence type="ECO:0000256" key="3">
    <source>
        <dbReference type="ARBA" id="ARBA00012575"/>
    </source>
</evidence>
<accession>A0A6A0GYB9</accession>
<evidence type="ECO:0000313" key="8">
    <source>
        <dbReference type="EMBL" id="KAA0192908.1"/>
    </source>
</evidence>
<dbReference type="AlphaFoldDB" id="A0A6A0GYB9"/>
<evidence type="ECO:0000256" key="4">
    <source>
        <dbReference type="ARBA" id="ARBA00023150"/>
    </source>
</evidence>
<name>A0A6A0GYB9_HYAAZ</name>
<keyword evidence="4" id="KW-0501">Molybdenum cofactor biosynthesis</keyword>
<dbReference type="GO" id="GO:0006777">
    <property type="term" value="P:Mo-molybdopterin cofactor biosynthetic process"/>
    <property type="evidence" value="ECO:0007669"/>
    <property type="project" value="UniProtKB-KW"/>
</dbReference>
<comment type="caution">
    <text evidence="8">The sequence shown here is derived from an EMBL/GenBank/DDBJ whole genome shotgun (WGS) entry which is preliminary data.</text>
</comment>
<sequence length="349" mass="37247">MSLRGGATDEELLALVGAAVRGKKKQHAGMAVLATQKNRPMILIDPSCVFQPTSSLHEEGSSVSSRTRMDIRQLTSSLQMDAPGISLFFCPRLDPPQLGSTSSAYYGTQSLNGFSSVAPIPRHDFPDVRHMSTESTFVSANVLSHVDGRGQAAMVDVSGKTTTLRSSVAVATVQVPFHCFQLIKKNKMKKGDVLVVARIAGTMAAKHTASLIPLCHLLALSHVHVDAELSEHEDYQWAPQGEEVPSDAGSRAENANDPNFSQPSSASEFITTAAGEPLAPDEGRPCYVHLRARVKCSGPTGVEMEALTAVSVAALTVYDMCKAVTHHITICGVRLVAKQGGKSDYQAPQ</sequence>
<dbReference type="CDD" id="cd01420">
    <property type="entry name" value="MoaC_PE"/>
    <property type="match status" value="1"/>
</dbReference>
<reference evidence="8" key="2">
    <citation type="journal article" date="2018" name="Environ. Sci. Technol.">
        <title>The Toxicogenome of Hyalella azteca: A Model for Sediment Ecotoxicology and Evolutionary Toxicology.</title>
        <authorList>
            <person name="Poynton H.C."/>
            <person name="Hasenbein S."/>
            <person name="Benoit J.B."/>
            <person name="Sepulveda M.S."/>
            <person name="Poelchau M.F."/>
            <person name="Hughes D.S.T."/>
            <person name="Murali S.C."/>
            <person name="Chen S."/>
            <person name="Glastad K.M."/>
            <person name="Goodisman M.A.D."/>
            <person name="Werren J.H."/>
            <person name="Vineis J.H."/>
            <person name="Bowen J.L."/>
            <person name="Friedrich M."/>
            <person name="Jones J."/>
            <person name="Robertson H.M."/>
            <person name="Feyereisen R."/>
            <person name="Mechler-Hickson A."/>
            <person name="Mathers N."/>
            <person name="Lee C.E."/>
            <person name="Colbourne J.K."/>
            <person name="Biales A."/>
            <person name="Johnston J.S."/>
            <person name="Wellborn G.A."/>
            <person name="Rosendale A.J."/>
            <person name="Cridge A.G."/>
            <person name="Munoz-Torres M.C."/>
            <person name="Bain P.A."/>
            <person name="Manny A.R."/>
            <person name="Major K.M."/>
            <person name="Lambert F.N."/>
            <person name="Vulpe C.D."/>
            <person name="Tuck P."/>
            <person name="Blalock B.J."/>
            <person name="Lin Y.Y."/>
            <person name="Smith M.E."/>
            <person name="Ochoa-Acuna H."/>
            <person name="Chen M.M."/>
            <person name="Childers C.P."/>
            <person name="Qu J."/>
            <person name="Dugan S."/>
            <person name="Lee S.L."/>
            <person name="Chao H."/>
            <person name="Dinh H."/>
            <person name="Han Y."/>
            <person name="Doddapaneni H."/>
            <person name="Worley K.C."/>
            <person name="Muzny D.M."/>
            <person name="Gibbs R.A."/>
            <person name="Richards S."/>
        </authorList>
    </citation>
    <scope>NUCLEOTIDE SEQUENCE</scope>
    <source>
        <strain evidence="8">HAZT.00-mixed</strain>
        <tissue evidence="8">Whole organism</tissue>
    </source>
</reference>
<keyword evidence="5" id="KW-0456">Lyase</keyword>
<organism evidence="8">
    <name type="scientific">Hyalella azteca</name>
    <name type="common">Amphipod</name>
    <dbReference type="NCBI Taxonomy" id="294128"/>
    <lineage>
        <taxon>Eukaryota</taxon>
        <taxon>Metazoa</taxon>
        <taxon>Ecdysozoa</taxon>
        <taxon>Arthropoda</taxon>
        <taxon>Crustacea</taxon>
        <taxon>Multicrustacea</taxon>
        <taxon>Malacostraca</taxon>
        <taxon>Eumalacostraca</taxon>
        <taxon>Peracarida</taxon>
        <taxon>Amphipoda</taxon>
        <taxon>Senticaudata</taxon>
        <taxon>Talitrida</taxon>
        <taxon>Talitroidea</taxon>
        <taxon>Hyalellidae</taxon>
        <taxon>Hyalella</taxon>
    </lineage>
</organism>
<dbReference type="Pfam" id="PF01967">
    <property type="entry name" value="MoaC"/>
    <property type="match status" value="2"/>
</dbReference>
<dbReference type="InterPro" id="IPR050105">
    <property type="entry name" value="MoCo_biosynth_MoaA/MoaC"/>
</dbReference>
<feature type="region of interest" description="Disordered" evidence="6">
    <location>
        <begin position="239"/>
        <end position="265"/>
    </location>
</feature>
<evidence type="ECO:0000256" key="6">
    <source>
        <dbReference type="SAM" id="MobiDB-lite"/>
    </source>
</evidence>
<feature type="domain" description="Molybdopterin cofactor biosynthesis C (MoaC)" evidence="7">
    <location>
        <begin position="154"/>
        <end position="233"/>
    </location>
</feature>
<dbReference type="EMBL" id="JQDR03011311">
    <property type="protein sequence ID" value="KAA0192908.1"/>
    <property type="molecule type" value="Genomic_DNA"/>
</dbReference>
<dbReference type="OrthoDB" id="429626at2759"/>
<evidence type="ECO:0000256" key="2">
    <source>
        <dbReference type="ARBA" id="ARBA00005046"/>
    </source>
</evidence>
<dbReference type="InterPro" id="IPR047594">
    <property type="entry name" value="MoaC_bact/euk"/>
</dbReference>